<accession>A0A010Q657</accession>
<dbReference type="Pfam" id="PF11374">
    <property type="entry name" value="DUF3176"/>
    <property type="match status" value="1"/>
</dbReference>
<dbReference type="AlphaFoldDB" id="A0A010Q657"/>
<dbReference type="Proteomes" id="UP000020467">
    <property type="component" value="Unassembled WGS sequence"/>
</dbReference>
<comment type="caution">
    <text evidence="3">The sequence shown here is derived from an EMBL/GenBank/DDBJ whole genome shotgun (WGS) entry which is preliminary data.</text>
</comment>
<reference evidence="3 4" key="1">
    <citation type="submission" date="2014-02" db="EMBL/GenBank/DDBJ databases">
        <title>The genome sequence of Colletotrichum fioriniae PJ7.</title>
        <authorList>
            <person name="Baroncelli R."/>
            <person name="Thon M.R."/>
        </authorList>
    </citation>
    <scope>NUCLEOTIDE SEQUENCE [LARGE SCALE GENOMIC DNA]</scope>
    <source>
        <strain evidence="3 4">PJ7</strain>
    </source>
</reference>
<dbReference type="eggNOG" id="ENOG502RZ8N">
    <property type="taxonomic scope" value="Eukaryota"/>
</dbReference>
<dbReference type="KEGG" id="cfj:CFIO01_02919"/>
<feature type="transmembrane region" description="Helical" evidence="2">
    <location>
        <begin position="143"/>
        <end position="169"/>
    </location>
</feature>
<protein>
    <submittedName>
        <fullName evidence="3">Uncharacterized protein</fullName>
    </submittedName>
</protein>
<dbReference type="HOGENOM" id="CLU_015092_4_3_1"/>
<feature type="transmembrane region" description="Helical" evidence="2">
    <location>
        <begin position="211"/>
        <end position="233"/>
    </location>
</feature>
<keyword evidence="2" id="KW-1133">Transmembrane helix</keyword>
<dbReference type="PANTHER" id="PTHR35394:SF5">
    <property type="entry name" value="DUF3176 DOMAIN-CONTAINING PROTEIN"/>
    <property type="match status" value="1"/>
</dbReference>
<gene>
    <name evidence="3" type="ORF">CFIO01_02919</name>
</gene>
<dbReference type="InterPro" id="IPR021514">
    <property type="entry name" value="DUF3176"/>
</dbReference>
<keyword evidence="2" id="KW-0812">Transmembrane</keyword>
<organism evidence="3 4">
    <name type="scientific">Colletotrichum fioriniae PJ7</name>
    <dbReference type="NCBI Taxonomy" id="1445577"/>
    <lineage>
        <taxon>Eukaryota</taxon>
        <taxon>Fungi</taxon>
        <taxon>Dikarya</taxon>
        <taxon>Ascomycota</taxon>
        <taxon>Pezizomycotina</taxon>
        <taxon>Sordariomycetes</taxon>
        <taxon>Hypocreomycetidae</taxon>
        <taxon>Glomerellales</taxon>
        <taxon>Glomerellaceae</taxon>
        <taxon>Colletotrichum</taxon>
        <taxon>Colletotrichum acutatum species complex</taxon>
    </lineage>
</organism>
<feature type="transmembrane region" description="Helical" evidence="2">
    <location>
        <begin position="653"/>
        <end position="674"/>
    </location>
</feature>
<name>A0A010Q657_9PEZI</name>
<evidence type="ECO:0000313" key="4">
    <source>
        <dbReference type="Proteomes" id="UP000020467"/>
    </source>
</evidence>
<sequence length="764" mass="84721">MSTVHIPSRDGPAEDLPVPQAHPVDVSPNSSCQIPSPSQDTIVTPSHGQSPEPGQEPREETPLYSLVANSESRSTQDTTPALKDTCAKPKPIDEWTNRLLPSGEYHWTLELWSIVLSIVSFAAILILLPLYEDKPLSSWTFSISLNTVISTLGATSRASLGFAISACISQGKWNWYRKRDDHVMIFDRFEEASRGPWGSVRLLWWTRLRHWIAIGALSAVILVGFEPFLQAIISFSGEDISYVNPSVTSAIGKAERLDAGVFAAFDRWTPKDYEMPKPWGNFTMTSMRSENDFGAMAAVLGGFSELSSTESTKPDFECSTGNCTWDPFASLAVCSTCKDISPAMEKSNGRAKINDELITLPDRLDFPDKKLRTYTRFEIPSLDLSISNFNGVKATGNEIDIGFGNAEVTARSNYNPGRTLSFGHLESMIFSVAVMSASQDYRKRKQAWEDTDITATECALHFCTNVYQSVVEQNMLMEKVLSSRSTRNPDSFLSNWLTNNLAATKYFNTFINHSLYIGFSDAPRSDLQLVISKEEHYADTGLKIDDDLRFNISHNTVGSLIDWLAVRLSGHSDSASLDKPGMPTLLKYPLPLCMRTSNTPTEIISSLAASQNISRTFEMVAASLTKWIRNRSLGSSPHHGITKQWVIKIRVNWAFLSLPMGALLGGCIFCLLSIQETRRLSLPAWRGSSLATLAHGLDVESRTFLREASDSSRVAAQARTLEVKFVDSEDGPELIETCQLREGSNTIGRNDQEGKESSFFTLVM</sequence>
<dbReference type="OrthoDB" id="5242705at2759"/>
<evidence type="ECO:0000313" key="3">
    <source>
        <dbReference type="EMBL" id="EXF75332.1"/>
    </source>
</evidence>
<dbReference type="PANTHER" id="PTHR35394">
    <property type="entry name" value="DUF3176 DOMAIN-CONTAINING PROTEIN"/>
    <property type="match status" value="1"/>
</dbReference>
<evidence type="ECO:0000256" key="1">
    <source>
        <dbReference type="SAM" id="MobiDB-lite"/>
    </source>
</evidence>
<evidence type="ECO:0000256" key="2">
    <source>
        <dbReference type="SAM" id="Phobius"/>
    </source>
</evidence>
<keyword evidence="2" id="KW-0472">Membrane</keyword>
<feature type="compositionally biased region" description="Polar residues" evidence="1">
    <location>
        <begin position="27"/>
        <end position="49"/>
    </location>
</feature>
<feature type="transmembrane region" description="Helical" evidence="2">
    <location>
        <begin position="111"/>
        <end position="131"/>
    </location>
</feature>
<feature type="region of interest" description="Disordered" evidence="1">
    <location>
        <begin position="1"/>
        <end position="60"/>
    </location>
</feature>
<keyword evidence="4" id="KW-1185">Reference proteome</keyword>
<proteinExistence type="predicted"/>
<dbReference type="EMBL" id="JARH01000912">
    <property type="protein sequence ID" value="EXF75332.1"/>
    <property type="molecule type" value="Genomic_DNA"/>
</dbReference>